<dbReference type="PRINTS" id="PR00706">
    <property type="entry name" value="PYROGLUPTASE"/>
</dbReference>
<comment type="function">
    <text evidence="2 9">Removes 5-oxoproline from various penultimate amino acid residues except L-proline.</text>
</comment>
<feature type="active site" evidence="9">
    <location>
        <position position="170"/>
    </location>
</feature>
<evidence type="ECO:0000256" key="6">
    <source>
        <dbReference type="ARBA" id="ARBA00022670"/>
    </source>
</evidence>
<feature type="active site" evidence="9 11">
    <location>
        <position position="146"/>
    </location>
</feature>
<evidence type="ECO:0000256" key="4">
    <source>
        <dbReference type="ARBA" id="ARBA00006641"/>
    </source>
</evidence>
<evidence type="ECO:0000256" key="2">
    <source>
        <dbReference type="ARBA" id="ARBA00002280"/>
    </source>
</evidence>
<dbReference type="PIRSF" id="PIRSF015592">
    <property type="entry name" value="Prld-crbxl_pptds"/>
    <property type="match status" value="1"/>
</dbReference>
<evidence type="ECO:0000256" key="7">
    <source>
        <dbReference type="ARBA" id="ARBA00022801"/>
    </source>
</evidence>
<comment type="catalytic activity">
    <reaction evidence="1 9 10">
        <text>Release of an N-terminal pyroglutamyl group from a polypeptide, the second amino acid generally not being Pro.</text>
        <dbReference type="EC" id="3.4.19.3"/>
    </reaction>
</comment>
<dbReference type="PROSITE" id="PS01333">
    <property type="entry name" value="PYRASE_GLU"/>
    <property type="match status" value="1"/>
</dbReference>
<dbReference type="eggNOG" id="COG2039">
    <property type="taxonomic scope" value="Bacteria"/>
</dbReference>
<sequence>MSDSKRTILVTGFDPFGGESVNPAFEAVKRLPDDIAGVRVVPLEIPTAFTRSAQVVEAAIERERPDWVLCVGQAGGRAAITVERVAINLAEASIPDNDGEQPFDAPLREDGDTAYFATLPVKAMVRNINAHGIPAAVSYTAGTYVCNAIMYHVLYLLDRKFPDVQGGFIHVPFAVEQGVGKPAATPTMEIATMTNALAYAIEAIVDDGAGRVNDRHGARDAAGTIC</sequence>
<dbReference type="Pfam" id="PF01470">
    <property type="entry name" value="Peptidase_C15"/>
    <property type="match status" value="1"/>
</dbReference>
<keyword evidence="5 9" id="KW-0963">Cytoplasm</keyword>
<comment type="subunit">
    <text evidence="9">Homotetramer.</text>
</comment>
<dbReference type="CDD" id="cd00501">
    <property type="entry name" value="Peptidase_C15"/>
    <property type="match status" value="1"/>
</dbReference>
<proteinExistence type="inferred from homology"/>
<dbReference type="EC" id="3.4.19.3" evidence="9"/>
<evidence type="ECO:0000256" key="1">
    <source>
        <dbReference type="ARBA" id="ARBA00001770"/>
    </source>
</evidence>
<dbReference type="NCBIfam" id="NF009676">
    <property type="entry name" value="PRK13197.1"/>
    <property type="match status" value="1"/>
</dbReference>
<dbReference type="InterPro" id="IPR016125">
    <property type="entry name" value="Peptidase_C15-like"/>
</dbReference>
<dbReference type="NCBIfam" id="TIGR00504">
    <property type="entry name" value="pyro_pdase"/>
    <property type="match status" value="1"/>
</dbReference>
<dbReference type="STRING" id="1437608.GCA_000771645_00151"/>
<dbReference type="InterPro" id="IPR033693">
    <property type="entry name" value="PGPEP1_Glu_AS"/>
</dbReference>
<dbReference type="InterPro" id="IPR029762">
    <property type="entry name" value="PGP-I_bact-type"/>
</dbReference>
<dbReference type="FunFam" id="3.40.630.20:FF:000001">
    <property type="entry name" value="Pyrrolidone-carboxylate peptidase"/>
    <property type="match status" value="1"/>
</dbReference>
<dbReference type="AlphaFoldDB" id="A0A086ZZ85"/>
<comment type="caution">
    <text evidence="12">The sequence shown here is derived from an EMBL/GenBank/DDBJ whole genome shotgun (WGS) entry which is preliminary data.</text>
</comment>
<comment type="subcellular location">
    <subcellularLocation>
        <location evidence="3 9">Cytoplasm</location>
    </subcellularLocation>
</comment>
<protein>
    <recommendedName>
        <fullName evidence="9">Pyrrolidone-carboxylate peptidase</fullName>
        <ecNumber evidence="9">3.4.19.3</ecNumber>
    </recommendedName>
    <alternativeName>
        <fullName evidence="9">5-oxoprolyl-peptidase</fullName>
    </alternativeName>
    <alternativeName>
        <fullName evidence="9">Pyroglutamyl-peptidase I</fullName>
        <shortName evidence="9">PGP-I</shortName>
        <shortName evidence="9">Pyrase</shortName>
    </alternativeName>
</protein>
<dbReference type="GO" id="GO:0005829">
    <property type="term" value="C:cytosol"/>
    <property type="evidence" value="ECO:0007669"/>
    <property type="project" value="InterPro"/>
</dbReference>
<keyword evidence="8 9" id="KW-0788">Thiol protease</keyword>
<dbReference type="PANTHER" id="PTHR23402">
    <property type="entry name" value="PROTEASE FAMILY C15 PYROGLUTAMYL-PEPTIDASE I-RELATED"/>
    <property type="match status" value="1"/>
</dbReference>
<evidence type="ECO:0000256" key="5">
    <source>
        <dbReference type="ARBA" id="ARBA00022490"/>
    </source>
</evidence>
<dbReference type="RefSeq" id="WP_051923765.1">
    <property type="nucleotide sequence ID" value="NZ_JDUU01000010.1"/>
</dbReference>
<organism evidence="12 13">
    <name type="scientific">Bifidobacterium biavatii DSM 23969</name>
    <dbReference type="NCBI Taxonomy" id="1437608"/>
    <lineage>
        <taxon>Bacteria</taxon>
        <taxon>Bacillati</taxon>
        <taxon>Actinomycetota</taxon>
        <taxon>Actinomycetes</taxon>
        <taxon>Bifidobacteriales</taxon>
        <taxon>Bifidobacteriaceae</taxon>
        <taxon>Bifidobacterium</taxon>
    </lineage>
</organism>
<evidence type="ECO:0000256" key="10">
    <source>
        <dbReference type="PROSITE-ProRule" id="PRU10076"/>
    </source>
</evidence>
<dbReference type="PANTHER" id="PTHR23402:SF1">
    <property type="entry name" value="PYROGLUTAMYL-PEPTIDASE I"/>
    <property type="match status" value="1"/>
</dbReference>
<dbReference type="InterPro" id="IPR033694">
    <property type="entry name" value="PGPEP1_Cys_AS"/>
</dbReference>
<evidence type="ECO:0000313" key="13">
    <source>
        <dbReference type="Proteomes" id="UP000029108"/>
    </source>
</evidence>
<dbReference type="EMBL" id="JGYN01000008">
    <property type="protein sequence ID" value="KFI51835.1"/>
    <property type="molecule type" value="Genomic_DNA"/>
</dbReference>
<evidence type="ECO:0000313" key="12">
    <source>
        <dbReference type="EMBL" id="KFI51835.1"/>
    </source>
</evidence>
<dbReference type="PROSITE" id="PS01334">
    <property type="entry name" value="PYRASE_CYS"/>
    <property type="match status" value="1"/>
</dbReference>
<gene>
    <name evidence="9" type="primary">pcp</name>
    <name evidence="12" type="ORF">BBIA_0753</name>
</gene>
<evidence type="ECO:0000256" key="8">
    <source>
        <dbReference type="ARBA" id="ARBA00022807"/>
    </source>
</evidence>
<dbReference type="OrthoDB" id="9779738at2"/>
<feature type="active site" evidence="9 10">
    <location>
        <position position="83"/>
    </location>
</feature>
<keyword evidence="6 9" id="KW-0645">Protease</keyword>
<dbReference type="Gene3D" id="3.40.630.20">
    <property type="entry name" value="Peptidase C15, pyroglutamyl peptidase I-like"/>
    <property type="match status" value="1"/>
</dbReference>
<name>A0A086ZZ85_9BIFI</name>
<dbReference type="GO" id="GO:0006508">
    <property type="term" value="P:proteolysis"/>
    <property type="evidence" value="ECO:0007669"/>
    <property type="project" value="UniProtKB-KW"/>
</dbReference>
<reference evidence="12 13" key="1">
    <citation type="submission" date="2014-03" db="EMBL/GenBank/DDBJ databases">
        <title>Genomics of Bifidobacteria.</title>
        <authorList>
            <person name="Ventura M."/>
            <person name="Milani C."/>
            <person name="Lugli G.A."/>
        </authorList>
    </citation>
    <scope>NUCLEOTIDE SEQUENCE [LARGE SCALE GENOMIC DNA]</scope>
    <source>
        <strain evidence="12 13">DSM 23969</strain>
    </source>
</reference>
<evidence type="ECO:0000256" key="3">
    <source>
        <dbReference type="ARBA" id="ARBA00004496"/>
    </source>
</evidence>
<evidence type="ECO:0000256" key="9">
    <source>
        <dbReference type="HAMAP-Rule" id="MF_00417"/>
    </source>
</evidence>
<dbReference type="InterPro" id="IPR036440">
    <property type="entry name" value="Peptidase_C15-like_sf"/>
</dbReference>
<dbReference type="SUPFAM" id="SSF53182">
    <property type="entry name" value="Pyrrolidone carboxyl peptidase (pyroglutamate aminopeptidase)"/>
    <property type="match status" value="1"/>
</dbReference>
<dbReference type="InterPro" id="IPR000816">
    <property type="entry name" value="Peptidase_C15"/>
</dbReference>
<dbReference type="GO" id="GO:0016920">
    <property type="term" value="F:pyroglutamyl-peptidase activity"/>
    <property type="evidence" value="ECO:0007669"/>
    <property type="project" value="UniProtKB-UniRule"/>
</dbReference>
<comment type="similarity">
    <text evidence="4 9">Belongs to the peptidase C15 family.</text>
</comment>
<dbReference type="Proteomes" id="UP000029108">
    <property type="component" value="Unassembled WGS sequence"/>
</dbReference>
<keyword evidence="7 9" id="KW-0378">Hydrolase</keyword>
<evidence type="ECO:0000256" key="11">
    <source>
        <dbReference type="PROSITE-ProRule" id="PRU10077"/>
    </source>
</evidence>
<accession>A0A086ZZ85</accession>
<dbReference type="HAMAP" id="MF_00417">
    <property type="entry name" value="Pyrrolid_peptidase"/>
    <property type="match status" value="1"/>
</dbReference>
<keyword evidence="13" id="KW-1185">Reference proteome</keyword>